<evidence type="ECO:0000256" key="1">
    <source>
        <dbReference type="ARBA" id="ARBA00005047"/>
    </source>
</evidence>
<dbReference type="OMA" id="GIPFFDH"/>
<keyword evidence="4 5" id="KW-0456">Lyase</keyword>
<dbReference type="FunFam" id="3.30.230.40:FF:000003">
    <property type="entry name" value="Imidazoleglycerol-phosphate dehydratase HisB"/>
    <property type="match status" value="1"/>
</dbReference>
<name>A0A3G3IFS3_9ARCH</name>
<dbReference type="EC" id="4.2.1.19" evidence="5"/>
<dbReference type="EMBL" id="CP017686">
    <property type="protein sequence ID" value="AYQ54660.1"/>
    <property type="molecule type" value="Genomic_DNA"/>
</dbReference>
<evidence type="ECO:0000256" key="4">
    <source>
        <dbReference type="ARBA" id="ARBA00023239"/>
    </source>
</evidence>
<dbReference type="GeneID" id="41321284"/>
<evidence type="ECO:0000313" key="7">
    <source>
        <dbReference type="Proteomes" id="UP000273278"/>
    </source>
</evidence>
<evidence type="ECO:0000256" key="3">
    <source>
        <dbReference type="ARBA" id="ARBA00023102"/>
    </source>
</evidence>
<dbReference type="Pfam" id="PF00475">
    <property type="entry name" value="IGPD"/>
    <property type="match status" value="1"/>
</dbReference>
<dbReference type="InterPro" id="IPR020568">
    <property type="entry name" value="Ribosomal_Su5_D2-typ_SF"/>
</dbReference>
<dbReference type="InterPro" id="IPR020565">
    <property type="entry name" value="ImidazoleglycerP_deHydtase_CS"/>
</dbReference>
<dbReference type="Gene3D" id="3.30.230.40">
    <property type="entry name" value="Imidazole glycerol phosphate dehydratase, domain 1"/>
    <property type="match status" value="2"/>
</dbReference>
<comment type="pathway">
    <text evidence="1 5">Amino-acid biosynthesis; L-histidine biosynthesis; L-histidine from 5-phospho-alpha-D-ribose 1-diphosphate: step 6/9.</text>
</comment>
<reference evidence="6 7" key="1">
    <citation type="submission" date="2016-10" db="EMBL/GenBank/DDBJ databases">
        <title>Complete genome of the TMA-utilizing, human hosted archaeon Methanomethylophilus alvus Gen. nov, sp. nov., strain Mx-05, derived from a pure culture.</title>
        <authorList>
            <person name="Brugere J.-F."/>
            <person name="Ben Hania W."/>
            <person name="Chaudhary P.P."/>
            <person name="Gaci N."/>
            <person name="Borrel G."/>
            <person name="Cao Van Tuat L."/>
            <person name="Fardeau M.-L."/>
            <person name="Harris H.M.B."/>
            <person name="O'Toole P.W."/>
            <person name="Ollivier B."/>
        </authorList>
    </citation>
    <scope>NUCLEOTIDE SEQUENCE [LARGE SCALE GENOMIC DNA]</scope>
    <source>
        <strain evidence="6 7">Mx-05</strain>
    </source>
</reference>
<organism evidence="6 7">
    <name type="scientific">Methanomethylophilus alvi</name>
    <dbReference type="NCBI Taxonomy" id="1291540"/>
    <lineage>
        <taxon>Archaea</taxon>
        <taxon>Methanobacteriati</taxon>
        <taxon>Thermoplasmatota</taxon>
        <taxon>Thermoplasmata</taxon>
        <taxon>Methanomassiliicoccales</taxon>
        <taxon>Methanomethylophilaceae</taxon>
        <taxon>Methanomethylophilus</taxon>
    </lineage>
</organism>
<comment type="similarity">
    <text evidence="5">Belongs to the imidazoleglycerol-phosphate dehydratase family.</text>
</comment>
<dbReference type="UniPathway" id="UPA00031">
    <property type="reaction ID" value="UER00011"/>
</dbReference>
<keyword evidence="5" id="KW-0963">Cytoplasm</keyword>
<proteinExistence type="inferred from homology"/>
<keyword evidence="2 5" id="KW-0028">Amino-acid biosynthesis</keyword>
<sequence length="183" mass="20242">MTEPRKARLERSTRETKVSVELDVDGTGKFDVDCDIQFLKHMTETFARYAQFDLVLKAGGDNDHHVIEDTAIAMGEAVKKALGDAPVERTASCILPMDDALVMVALDLVDRPYADIDCPDPLYTHFFRSFAMSAGITLHIVQIRGFDEHHLVEASFKALGKALYGATRPRGSLLSTKDAVKMV</sequence>
<keyword evidence="3 5" id="KW-0368">Histidine biosynthesis</keyword>
<dbReference type="InterPro" id="IPR038494">
    <property type="entry name" value="IGPD_sf"/>
</dbReference>
<dbReference type="AlphaFoldDB" id="A0A3G3IFS3"/>
<comment type="catalytic activity">
    <reaction evidence="5">
        <text>D-erythro-1-(imidazol-4-yl)glycerol 3-phosphate = 3-(imidazol-4-yl)-2-oxopropyl phosphate + H2O</text>
        <dbReference type="Rhea" id="RHEA:11040"/>
        <dbReference type="ChEBI" id="CHEBI:15377"/>
        <dbReference type="ChEBI" id="CHEBI:57766"/>
        <dbReference type="ChEBI" id="CHEBI:58278"/>
        <dbReference type="EC" id="4.2.1.19"/>
    </reaction>
</comment>
<dbReference type="PANTHER" id="PTHR23133:SF2">
    <property type="entry name" value="IMIDAZOLEGLYCEROL-PHOSPHATE DEHYDRATASE"/>
    <property type="match status" value="1"/>
</dbReference>
<evidence type="ECO:0000256" key="2">
    <source>
        <dbReference type="ARBA" id="ARBA00022605"/>
    </source>
</evidence>
<dbReference type="SUPFAM" id="SSF54211">
    <property type="entry name" value="Ribosomal protein S5 domain 2-like"/>
    <property type="match status" value="2"/>
</dbReference>
<comment type="subcellular location">
    <subcellularLocation>
        <location evidence="5">Cytoplasm</location>
    </subcellularLocation>
</comment>
<dbReference type="Proteomes" id="UP000273278">
    <property type="component" value="Chromosome"/>
</dbReference>
<evidence type="ECO:0000313" key="6">
    <source>
        <dbReference type="EMBL" id="AYQ54660.1"/>
    </source>
</evidence>
<dbReference type="GO" id="GO:0000105">
    <property type="term" value="P:L-histidine biosynthetic process"/>
    <property type="evidence" value="ECO:0007669"/>
    <property type="project" value="UniProtKB-UniRule"/>
</dbReference>
<gene>
    <name evidence="5" type="primary">hisB</name>
    <name evidence="6" type="ORF">BKD89_02410</name>
</gene>
<dbReference type="HAMAP" id="MF_00076">
    <property type="entry name" value="HisB"/>
    <property type="match status" value="1"/>
</dbReference>
<accession>A0A3G3IFS3</accession>
<dbReference type="PROSITE" id="PS00955">
    <property type="entry name" value="IGP_DEHYDRATASE_2"/>
    <property type="match status" value="1"/>
</dbReference>
<protein>
    <recommendedName>
        <fullName evidence="5">Imidazoleglycerol-phosphate dehydratase</fullName>
        <shortName evidence="5">IGPD</shortName>
        <ecNumber evidence="5">4.2.1.19</ecNumber>
    </recommendedName>
</protein>
<dbReference type="PANTHER" id="PTHR23133">
    <property type="entry name" value="IMIDAZOLEGLYCEROL-PHOSPHATE DEHYDRATASE HIS7"/>
    <property type="match status" value="1"/>
</dbReference>
<dbReference type="RefSeq" id="WP_015504382.1">
    <property type="nucleotide sequence ID" value="NZ_CAYARL010000024.1"/>
</dbReference>
<dbReference type="InterPro" id="IPR000807">
    <property type="entry name" value="ImidazoleglycerolP_deHydtase"/>
</dbReference>
<dbReference type="GO" id="GO:0005737">
    <property type="term" value="C:cytoplasm"/>
    <property type="evidence" value="ECO:0007669"/>
    <property type="project" value="UniProtKB-SubCell"/>
</dbReference>
<evidence type="ECO:0000256" key="5">
    <source>
        <dbReference type="HAMAP-Rule" id="MF_00076"/>
    </source>
</evidence>
<dbReference type="GO" id="GO:0004424">
    <property type="term" value="F:imidazoleglycerol-phosphate dehydratase activity"/>
    <property type="evidence" value="ECO:0007669"/>
    <property type="project" value="UniProtKB-UniRule"/>
</dbReference>